<dbReference type="Gene3D" id="3.40.50.150">
    <property type="entry name" value="Vaccinia Virus protein VP39"/>
    <property type="match status" value="1"/>
</dbReference>
<dbReference type="OrthoDB" id="1606438at2759"/>
<dbReference type="EMBL" id="JAAMPC010000007">
    <property type="protein sequence ID" value="KAG2302638.1"/>
    <property type="molecule type" value="Genomic_DNA"/>
</dbReference>
<evidence type="ECO:0000313" key="5">
    <source>
        <dbReference type="EMBL" id="KAG2302638.1"/>
    </source>
</evidence>
<accession>A0A8X7SAF5</accession>
<dbReference type="PROSITE" id="PS51683">
    <property type="entry name" value="SAM_OMT_II"/>
    <property type="match status" value="1"/>
</dbReference>
<evidence type="ECO:0000256" key="1">
    <source>
        <dbReference type="ARBA" id="ARBA00022603"/>
    </source>
</evidence>
<dbReference type="InterPro" id="IPR016461">
    <property type="entry name" value="COMT-like"/>
</dbReference>
<comment type="caution">
    <text evidence="5">The sequence shown here is derived from an EMBL/GenBank/DDBJ whole genome shotgun (WGS) entry which is preliminary data.</text>
</comment>
<keyword evidence="3" id="KW-0949">S-adenosyl-L-methionine</keyword>
<dbReference type="AlphaFoldDB" id="A0A8X7SAF5"/>
<evidence type="ECO:0000313" key="6">
    <source>
        <dbReference type="Proteomes" id="UP000886595"/>
    </source>
</evidence>
<proteinExistence type="predicted"/>
<organism evidence="5 6">
    <name type="scientific">Brassica carinata</name>
    <name type="common">Ethiopian mustard</name>
    <name type="synonym">Abyssinian cabbage</name>
    <dbReference type="NCBI Taxonomy" id="52824"/>
    <lineage>
        <taxon>Eukaryota</taxon>
        <taxon>Viridiplantae</taxon>
        <taxon>Streptophyta</taxon>
        <taxon>Embryophyta</taxon>
        <taxon>Tracheophyta</taxon>
        <taxon>Spermatophyta</taxon>
        <taxon>Magnoliopsida</taxon>
        <taxon>eudicotyledons</taxon>
        <taxon>Gunneridae</taxon>
        <taxon>Pentapetalae</taxon>
        <taxon>rosids</taxon>
        <taxon>malvids</taxon>
        <taxon>Brassicales</taxon>
        <taxon>Brassicaceae</taxon>
        <taxon>Brassiceae</taxon>
        <taxon>Brassica</taxon>
    </lineage>
</organism>
<dbReference type="Pfam" id="PF00891">
    <property type="entry name" value="Methyltransf_2"/>
    <property type="match status" value="1"/>
</dbReference>
<sequence length="102" mass="11453">MKWICHTRSDQQCLIFLKNCYNALPENGKVIVNECILPENPDSRLLTKQAVHVDCIMLAHSSGGIERTEKEFEALAKGSGFHGIKVVCNAFGIHIIEFLKKI</sequence>
<protein>
    <recommendedName>
        <fullName evidence="4">O-methyltransferase C-terminal domain-containing protein</fullName>
    </recommendedName>
</protein>
<name>A0A8X7SAF5_BRACI</name>
<dbReference type="InterPro" id="IPR029063">
    <property type="entry name" value="SAM-dependent_MTases_sf"/>
</dbReference>
<dbReference type="GO" id="GO:0008171">
    <property type="term" value="F:O-methyltransferase activity"/>
    <property type="evidence" value="ECO:0007669"/>
    <property type="project" value="InterPro"/>
</dbReference>
<dbReference type="SUPFAM" id="SSF53335">
    <property type="entry name" value="S-adenosyl-L-methionine-dependent methyltransferases"/>
    <property type="match status" value="1"/>
</dbReference>
<dbReference type="Proteomes" id="UP000886595">
    <property type="component" value="Unassembled WGS sequence"/>
</dbReference>
<evidence type="ECO:0000259" key="4">
    <source>
        <dbReference type="Pfam" id="PF00891"/>
    </source>
</evidence>
<reference evidence="5 6" key="1">
    <citation type="submission" date="2020-02" db="EMBL/GenBank/DDBJ databases">
        <authorList>
            <person name="Ma Q."/>
            <person name="Huang Y."/>
            <person name="Song X."/>
            <person name="Pei D."/>
        </authorList>
    </citation>
    <scope>NUCLEOTIDE SEQUENCE [LARGE SCALE GENOMIC DNA]</scope>
    <source>
        <strain evidence="5">Sxm20200214</strain>
        <tissue evidence="5">Leaf</tissue>
    </source>
</reference>
<dbReference type="PANTHER" id="PTHR11746">
    <property type="entry name" value="O-METHYLTRANSFERASE"/>
    <property type="match status" value="1"/>
</dbReference>
<keyword evidence="1" id="KW-0489">Methyltransferase</keyword>
<evidence type="ECO:0000256" key="3">
    <source>
        <dbReference type="ARBA" id="ARBA00022691"/>
    </source>
</evidence>
<keyword evidence="6" id="KW-1185">Reference proteome</keyword>
<feature type="domain" description="O-methyltransferase C-terminal" evidence="4">
    <location>
        <begin position="1"/>
        <end position="81"/>
    </location>
</feature>
<dbReference type="InterPro" id="IPR001077">
    <property type="entry name" value="COMT_C"/>
</dbReference>
<dbReference type="GO" id="GO:0032259">
    <property type="term" value="P:methylation"/>
    <property type="evidence" value="ECO:0007669"/>
    <property type="project" value="UniProtKB-KW"/>
</dbReference>
<gene>
    <name evidence="5" type="ORF">Bca52824_031289</name>
</gene>
<keyword evidence="2" id="KW-0808">Transferase</keyword>
<evidence type="ECO:0000256" key="2">
    <source>
        <dbReference type="ARBA" id="ARBA00022679"/>
    </source>
</evidence>